<sequence length="829" mass="93866">MMRLLKLAEQNRKEANKLLNPKTKSAFGQFMTPAPICLFLASLFDNIKSNVKLLDPGCGVGSLSAAFIDRALSLGVERVELDVYDIEDVMLPFLDKTLEACSKEFGKNFSYKVNKTDYIIDTSLLVKNLSNSEEIETYSHVIMNPPYKKILSSSAHRISLSNAGIETVNLYSGFVALALKQLRQGGELVAIIPRSFCNGPYYQPFREQLLSETSIKHIHIFDSRNTAFAEDKVLQENIIIHCIKGVSQGEVTITSSPTSDFHLDEETGQITATDMTQRKVSIDKIVNPADKQKFIHIAASPREQHIIERLSPFTSTLDDLKIQVSTGPVVNFRLRDDLRENLDSESVPLIFPQHLNGKVHWPLDGKKPNAIRVSDSSRPWLWKNEGYFLIIKRFSSKDEKKRIMATLYDSSLPGDLIGFENKTNVFHIKKTGMDADLARGLYAYLNCTLLDKYYRQFGGHTQVNATDLRSIHYPSLKVLRKMGREVGDEILNSNHIDEIINRELDLMTEGKTTDPLKAQEKIEQSLEILRLLGMPRAQINERSALTLLALLDLHPDGSWEKIRRPMLGVTPIMDWCRDVYGKEYAPNTRETFRRQTLHQFCDGGIALYNPDEPDRAVNSPKSCYQLASELHAVLLTYGTPEWDISIKEHMDNISTLVEQYAMARKMEMIPLKLNDGTDLILSPGAHSQLIKDIIVEFGPRFAPEAEVIYIGDTGAKEAHFRKERLAELGVIVDRKGKLPDVVLYWKERNWLLLIESVTSHGPVDGKRHGELAKLFANSKPGLVYVTAFPDRKTMAKYLMDLSWETEVWVADAPTHMIHLNGDRFLGPHT</sequence>
<dbReference type="Gene3D" id="3.40.1350.80">
    <property type="match status" value="1"/>
</dbReference>
<protein>
    <recommendedName>
        <fullName evidence="2">site-specific DNA-methyltransferase (adenine-specific)</fullName>
        <ecNumber evidence="2">2.1.1.72</ecNumber>
    </recommendedName>
</protein>
<name>A0A077P4Y0_XENBV</name>
<dbReference type="Gene3D" id="1.10.10.1820">
    <property type="entry name" value="BsuBI/PstI restriction endonuclease-like"/>
    <property type="match status" value="1"/>
</dbReference>
<evidence type="ECO:0000256" key="2">
    <source>
        <dbReference type="ARBA" id="ARBA00011900"/>
    </source>
</evidence>
<dbReference type="RefSeq" id="WP_230578235.1">
    <property type="nucleotide sequence ID" value="NZ_CAWLUU010000130.1"/>
</dbReference>
<dbReference type="PROSITE" id="PS00092">
    <property type="entry name" value="N6_MTASE"/>
    <property type="match status" value="1"/>
</dbReference>
<dbReference type="Pfam" id="PF06616">
    <property type="entry name" value="BsuBI_PstI_RE"/>
    <property type="match status" value="1"/>
</dbReference>
<dbReference type="PRINTS" id="PR00507">
    <property type="entry name" value="N12N6MTFRASE"/>
</dbReference>
<keyword evidence="6" id="KW-0680">Restriction system</keyword>
<dbReference type="InterPro" id="IPR050953">
    <property type="entry name" value="N4_N6_ade-DNA_methylase"/>
</dbReference>
<dbReference type="EMBL" id="CBSX010000058">
    <property type="protein sequence ID" value="CDH04866.1"/>
    <property type="molecule type" value="Genomic_DNA"/>
</dbReference>
<dbReference type="Pfam" id="PF07669">
    <property type="entry name" value="Eco57I"/>
    <property type="match status" value="1"/>
</dbReference>
<keyword evidence="3 11" id="KW-0489">Methyltransferase</keyword>
<dbReference type="InterPro" id="IPR009528">
    <property type="entry name" value="Restrct_endonuc_II_BsuBI_C"/>
</dbReference>
<evidence type="ECO:0000259" key="10">
    <source>
        <dbReference type="Pfam" id="PF17728"/>
    </source>
</evidence>
<dbReference type="SUPFAM" id="SSF53335">
    <property type="entry name" value="S-adenosyl-L-methionine-dependent methyltransferases"/>
    <property type="match status" value="1"/>
</dbReference>
<comment type="caution">
    <text evidence="11">The sequence shown here is derived from an EMBL/GenBank/DDBJ whole genome shotgun (WGS) entry which is preliminary data.</text>
</comment>
<dbReference type="PANTHER" id="PTHR33841">
    <property type="entry name" value="DNA METHYLTRANSFERASE YEEA-RELATED"/>
    <property type="match status" value="1"/>
</dbReference>
<dbReference type="GO" id="GO:0009007">
    <property type="term" value="F:site-specific DNA-methyltransferase (adenine-specific) activity"/>
    <property type="evidence" value="ECO:0007669"/>
    <property type="project" value="UniProtKB-EC"/>
</dbReference>
<dbReference type="InterPro" id="IPR041963">
    <property type="entry name" value="BsuBI/PstI_C_sf"/>
</dbReference>
<dbReference type="InterPro" id="IPR041454">
    <property type="entry name" value="BsuBI/PstI_N"/>
</dbReference>
<dbReference type="GO" id="GO:0000287">
    <property type="term" value="F:magnesium ion binding"/>
    <property type="evidence" value="ECO:0007669"/>
    <property type="project" value="InterPro"/>
</dbReference>
<evidence type="ECO:0000313" key="11">
    <source>
        <dbReference type="EMBL" id="CDH04866.1"/>
    </source>
</evidence>
<evidence type="ECO:0000256" key="6">
    <source>
        <dbReference type="ARBA" id="ARBA00022747"/>
    </source>
</evidence>
<evidence type="ECO:0000259" key="8">
    <source>
        <dbReference type="Pfam" id="PF06616"/>
    </source>
</evidence>
<dbReference type="Proteomes" id="UP000028483">
    <property type="component" value="Unassembled WGS sequence"/>
</dbReference>
<dbReference type="InterPro" id="IPR041962">
    <property type="entry name" value="BsuBI/PstI_N_sf"/>
</dbReference>
<dbReference type="GO" id="GO:0003677">
    <property type="term" value="F:DNA binding"/>
    <property type="evidence" value="ECO:0007669"/>
    <property type="project" value="InterPro"/>
</dbReference>
<accession>A0A077P4Y0</accession>
<evidence type="ECO:0000256" key="5">
    <source>
        <dbReference type="ARBA" id="ARBA00022691"/>
    </source>
</evidence>
<dbReference type="InterPro" id="IPR029063">
    <property type="entry name" value="SAM-dependent_MTases_sf"/>
</dbReference>
<proteinExistence type="inferred from homology"/>
<gene>
    <name evidence="11" type="ORF">XBO1_1500011</name>
</gene>
<feature type="domain" description="BsuBI/PstI restriction endonuclease" evidence="8">
    <location>
        <begin position="669"/>
        <end position="821"/>
    </location>
</feature>
<dbReference type="PANTHER" id="PTHR33841:SF5">
    <property type="entry name" value="DNA METHYLASE (MODIFICATION METHYLASE) (METHYLTRANSFERASE)-RELATED"/>
    <property type="match status" value="1"/>
</dbReference>
<evidence type="ECO:0000256" key="1">
    <source>
        <dbReference type="ARBA" id="ARBA00006594"/>
    </source>
</evidence>
<dbReference type="AlphaFoldDB" id="A0A077P4Y0"/>
<dbReference type="EC" id="2.1.1.72" evidence="2"/>
<dbReference type="GO" id="GO:0009036">
    <property type="term" value="F:type II site-specific deoxyribonuclease activity"/>
    <property type="evidence" value="ECO:0007669"/>
    <property type="project" value="InterPro"/>
</dbReference>
<dbReference type="GO" id="GO:0009307">
    <property type="term" value="P:DNA restriction-modification system"/>
    <property type="evidence" value="ECO:0007669"/>
    <property type="project" value="UniProtKB-KW"/>
</dbReference>
<dbReference type="HOGENOM" id="CLU_381660_0_0_6"/>
<comment type="catalytic activity">
    <reaction evidence="7">
        <text>a 2'-deoxyadenosine in DNA + S-adenosyl-L-methionine = an N(6)-methyl-2'-deoxyadenosine in DNA + S-adenosyl-L-homocysteine + H(+)</text>
        <dbReference type="Rhea" id="RHEA:15197"/>
        <dbReference type="Rhea" id="RHEA-COMP:12418"/>
        <dbReference type="Rhea" id="RHEA-COMP:12419"/>
        <dbReference type="ChEBI" id="CHEBI:15378"/>
        <dbReference type="ChEBI" id="CHEBI:57856"/>
        <dbReference type="ChEBI" id="CHEBI:59789"/>
        <dbReference type="ChEBI" id="CHEBI:90615"/>
        <dbReference type="ChEBI" id="CHEBI:90616"/>
        <dbReference type="EC" id="2.1.1.72"/>
    </reaction>
</comment>
<dbReference type="InterPro" id="IPR011639">
    <property type="entry name" value="MethylTrfase_TaqI-like_dom"/>
</dbReference>
<evidence type="ECO:0000256" key="4">
    <source>
        <dbReference type="ARBA" id="ARBA00022679"/>
    </source>
</evidence>
<comment type="similarity">
    <text evidence="1">Belongs to the N(4)/N(6)-methyltransferase family.</text>
</comment>
<feature type="domain" description="BsuBI/PstI restriction endonuclease HTH" evidence="10">
    <location>
        <begin position="520"/>
        <end position="657"/>
    </location>
</feature>
<organism evidence="11">
    <name type="scientific">Xenorhabdus bovienii str. oregonense</name>
    <dbReference type="NCBI Taxonomy" id="1398202"/>
    <lineage>
        <taxon>Bacteria</taxon>
        <taxon>Pseudomonadati</taxon>
        <taxon>Pseudomonadota</taxon>
        <taxon>Gammaproteobacteria</taxon>
        <taxon>Enterobacterales</taxon>
        <taxon>Morganellaceae</taxon>
        <taxon>Xenorhabdus</taxon>
    </lineage>
</organism>
<keyword evidence="4 11" id="KW-0808">Transferase</keyword>
<evidence type="ECO:0000256" key="3">
    <source>
        <dbReference type="ARBA" id="ARBA00022603"/>
    </source>
</evidence>
<keyword evidence="5" id="KW-0949">S-adenosyl-L-methionine</keyword>
<dbReference type="GO" id="GO:0032259">
    <property type="term" value="P:methylation"/>
    <property type="evidence" value="ECO:0007669"/>
    <property type="project" value="UniProtKB-KW"/>
</dbReference>
<evidence type="ECO:0000256" key="7">
    <source>
        <dbReference type="ARBA" id="ARBA00047942"/>
    </source>
</evidence>
<dbReference type="Gene3D" id="3.40.50.150">
    <property type="entry name" value="Vaccinia Virus protein VP39"/>
    <property type="match status" value="1"/>
</dbReference>
<feature type="domain" description="Type II methyltransferase M.TaqI-like" evidence="9">
    <location>
        <begin position="117"/>
        <end position="224"/>
    </location>
</feature>
<dbReference type="InterPro" id="IPR002052">
    <property type="entry name" value="DNA_methylase_N6_adenine_CS"/>
</dbReference>
<reference evidence="11" key="1">
    <citation type="submission" date="2013-07" db="EMBL/GenBank/DDBJ databases">
        <title>Sub-species coevolution in mutualistic symbiosis.</title>
        <authorList>
            <person name="Murfin K."/>
            <person name="Klassen J."/>
            <person name="Lee M."/>
            <person name="Forst S."/>
            <person name="Stock P."/>
            <person name="Goodrich-Blair H."/>
        </authorList>
    </citation>
    <scope>NUCLEOTIDE SEQUENCE [LARGE SCALE GENOMIC DNA]</scope>
    <source>
        <strain evidence="11">Oregonense</strain>
    </source>
</reference>
<dbReference type="Pfam" id="PF17728">
    <property type="entry name" value="BsuBI_PstI_RE_N"/>
    <property type="match status" value="1"/>
</dbReference>
<evidence type="ECO:0000259" key="9">
    <source>
        <dbReference type="Pfam" id="PF07669"/>
    </source>
</evidence>